<protein>
    <submittedName>
        <fullName evidence="1">Uncharacterized protein</fullName>
    </submittedName>
</protein>
<evidence type="ECO:0000313" key="1">
    <source>
        <dbReference type="EMBL" id="QNR65143.1"/>
    </source>
</evidence>
<gene>
    <name evidence="1" type="ORF">IAQ67_14590</name>
</gene>
<reference evidence="1 2" key="1">
    <citation type="submission" date="2020-09" db="EMBL/GenBank/DDBJ databases">
        <title>Characterization of Paenibacillus peoriae strain ZF390 with broad-spectrum antimicrobial activity as a potential biocontrol agent.</title>
        <authorList>
            <person name="Li L."/>
            <person name="Zhao Y."/>
            <person name="Li B."/>
            <person name="Xie X."/>
        </authorList>
    </citation>
    <scope>NUCLEOTIDE SEQUENCE [LARGE SCALE GENOMIC DNA]</scope>
    <source>
        <strain evidence="1 2">ZF390</strain>
    </source>
</reference>
<evidence type="ECO:0000313" key="2">
    <source>
        <dbReference type="Proteomes" id="UP000516384"/>
    </source>
</evidence>
<proteinExistence type="predicted"/>
<dbReference type="Proteomes" id="UP000516384">
    <property type="component" value="Chromosome"/>
</dbReference>
<dbReference type="AlphaFoldDB" id="A0A7H0Y235"/>
<dbReference type="RefSeq" id="WP_190297053.1">
    <property type="nucleotide sequence ID" value="NZ_CP061172.1"/>
</dbReference>
<sequence length="95" mass="11280">MKDDDDRGIIRNLISSDWSNHPEHLEKWLKSTSEQKLRGLCIELDQIITESLDKVSRMNAAIKEHDKIYFLDEDELLAIQQIRTKIENELNKRPY</sequence>
<dbReference type="EMBL" id="CP061172">
    <property type="protein sequence ID" value="QNR65143.1"/>
    <property type="molecule type" value="Genomic_DNA"/>
</dbReference>
<organism evidence="1 2">
    <name type="scientific">Paenibacillus peoriae</name>
    <dbReference type="NCBI Taxonomy" id="59893"/>
    <lineage>
        <taxon>Bacteria</taxon>
        <taxon>Bacillati</taxon>
        <taxon>Bacillota</taxon>
        <taxon>Bacilli</taxon>
        <taxon>Bacillales</taxon>
        <taxon>Paenibacillaceae</taxon>
        <taxon>Paenibacillus</taxon>
    </lineage>
</organism>
<accession>A0A7H0Y235</accession>
<name>A0A7H0Y235_9BACL</name>